<keyword evidence="3" id="KW-1185">Reference proteome</keyword>
<feature type="compositionally biased region" description="Low complexity" evidence="1">
    <location>
        <begin position="263"/>
        <end position="274"/>
    </location>
</feature>
<dbReference type="AlphaFoldDB" id="A0AA40AM65"/>
<protein>
    <submittedName>
        <fullName evidence="2">Uncharacterized protein</fullName>
    </submittedName>
</protein>
<sequence>MDPQDINLLAAEAYDLEEINFDDYINPSPDASLAEQPNVAPQTSQYQIAQMLPTSASQPQQQATTQEVQQYAGAGNDGYGADIFSNVHSAVPFAPTPGQLGSTSRGPQIPVGFGDVAAAATAAFDAYQRGDQPQQQYQPQYQQQYQQPQYQQQYQQPQYQQQYQHQQQQQQQQQDWATGLTMPMQTLNDSVYPPPPDLSQPQPGTQPEWTPTVTPQIPNPPAQPRDLYYVPDGPVWNGTDMIRHKRTRRKTKKASKQPDAESEGSSESNAGTGSDKVYALPAKLNNWGSILDKNGTMRRGLFVYDQRGTELAQNKFYRRTELAKFFVQHPDQQEPVRPYRRLTLWIQNTPAQLNTRYLNSSSSSKCRWRDCPDPTHTIQKGFWRVAFDEYSGHTTQNHTDPYLNAGYMHLYCFEKAFDLGYLIHHAPQYYGFRILSDNRHFPREERNVASLKRDHPEMSAVFEKWQNEQSQRSFPPGYTGFVQINVPDKDRLWSRLTEEHLRRESKTRDTTRKTRPGTGNHIAFHRGNLEMMVKVKQAEKANKKRKNNEGEEEDGGGSDDDEGVEQPRVVRPVPVPKKRRVESPLESPHRLGGLVGLGINNTQPGPQAGLSFYYPVPDNSAGPSLHYPAPPAIPQQHGFYNIDPALAASSATPFRPPPQGPSTPRLEPVPASLPRTRKRSKENAEEINERLSKKPMTRGGADEIVVAMQNEPQHIRDSIISAAPASSAAILKERIQKRVLQGETLPEVHEYYFDARVGKLRTRERLNLDATLIKLEKHQDPKKNNSI</sequence>
<gene>
    <name evidence="2" type="ORF">B0T26DRAFT_330785</name>
</gene>
<organism evidence="2 3">
    <name type="scientific">Lasiosphaeria miniovina</name>
    <dbReference type="NCBI Taxonomy" id="1954250"/>
    <lineage>
        <taxon>Eukaryota</taxon>
        <taxon>Fungi</taxon>
        <taxon>Dikarya</taxon>
        <taxon>Ascomycota</taxon>
        <taxon>Pezizomycotina</taxon>
        <taxon>Sordariomycetes</taxon>
        <taxon>Sordariomycetidae</taxon>
        <taxon>Sordariales</taxon>
        <taxon>Lasiosphaeriaceae</taxon>
        <taxon>Lasiosphaeria</taxon>
    </lineage>
</organism>
<evidence type="ECO:0000256" key="1">
    <source>
        <dbReference type="SAM" id="MobiDB-lite"/>
    </source>
</evidence>
<evidence type="ECO:0000313" key="3">
    <source>
        <dbReference type="Proteomes" id="UP001172101"/>
    </source>
</evidence>
<feature type="region of interest" description="Disordered" evidence="1">
    <location>
        <begin position="497"/>
        <end position="587"/>
    </location>
</feature>
<feature type="compositionally biased region" description="Polar residues" evidence="1">
    <location>
        <begin position="205"/>
        <end position="216"/>
    </location>
</feature>
<feature type="compositionally biased region" description="Acidic residues" evidence="1">
    <location>
        <begin position="550"/>
        <end position="564"/>
    </location>
</feature>
<proteinExistence type="predicted"/>
<feature type="region of interest" description="Disordered" evidence="1">
    <location>
        <begin position="185"/>
        <end position="274"/>
    </location>
</feature>
<accession>A0AA40AM65</accession>
<feature type="region of interest" description="Disordered" evidence="1">
    <location>
        <begin position="648"/>
        <end position="698"/>
    </location>
</feature>
<feature type="compositionally biased region" description="Basic and acidic residues" evidence="1">
    <location>
        <begin position="681"/>
        <end position="692"/>
    </location>
</feature>
<name>A0AA40AM65_9PEZI</name>
<feature type="compositionally biased region" description="Basic residues" evidence="1">
    <location>
        <begin position="243"/>
        <end position="255"/>
    </location>
</feature>
<feature type="compositionally biased region" description="Basic and acidic residues" evidence="1">
    <location>
        <begin position="497"/>
        <end position="512"/>
    </location>
</feature>
<comment type="caution">
    <text evidence="2">The sequence shown here is derived from an EMBL/GenBank/DDBJ whole genome shotgun (WGS) entry which is preliminary data.</text>
</comment>
<dbReference type="EMBL" id="JAUIRO010000004">
    <property type="protein sequence ID" value="KAK0718418.1"/>
    <property type="molecule type" value="Genomic_DNA"/>
</dbReference>
<evidence type="ECO:0000313" key="2">
    <source>
        <dbReference type="EMBL" id="KAK0718418.1"/>
    </source>
</evidence>
<dbReference type="GeneID" id="85317677"/>
<dbReference type="RefSeq" id="XP_060297211.1">
    <property type="nucleotide sequence ID" value="XM_060434407.1"/>
</dbReference>
<dbReference type="Proteomes" id="UP001172101">
    <property type="component" value="Unassembled WGS sequence"/>
</dbReference>
<reference evidence="2" key="1">
    <citation type="submission" date="2023-06" db="EMBL/GenBank/DDBJ databases">
        <title>Genome-scale phylogeny and comparative genomics of the fungal order Sordariales.</title>
        <authorList>
            <consortium name="Lawrence Berkeley National Laboratory"/>
            <person name="Hensen N."/>
            <person name="Bonometti L."/>
            <person name="Westerberg I."/>
            <person name="Brannstrom I.O."/>
            <person name="Guillou S."/>
            <person name="Cros-Aarteil S."/>
            <person name="Calhoun S."/>
            <person name="Haridas S."/>
            <person name="Kuo A."/>
            <person name="Mondo S."/>
            <person name="Pangilinan J."/>
            <person name="Riley R."/>
            <person name="LaButti K."/>
            <person name="Andreopoulos B."/>
            <person name="Lipzen A."/>
            <person name="Chen C."/>
            <person name="Yanf M."/>
            <person name="Daum C."/>
            <person name="Ng V."/>
            <person name="Clum A."/>
            <person name="Steindorff A."/>
            <person name="Ohm R."/>
            <person name="Martin F."/>
            <person name="Silar P."/>
            <person name="Natvig D."/>
            <person name="Lalanne C."/>
            <person name="Gautier V."/>
            <person name="Ament-velasquez S.L."/>
            <person name="Kruys A."/>
            <person name="Hutchinson M.I."/>
            <person name="Powell A.J."/>
            <person name="Barry K."/>
            <person name="Miller A.N."/>
            <person name="Grigoriev I.V."/>
            <person name="Debuchy R."/>
            <person name="Gladieux P."/>
            <person name="Thoren M.H."/>
            <person name="Johannesson H."/>
        </authorList>
    </citation>
    <scope>NUCLEOTIDE SEQUENCE</scope>
    <source>
        <strain evidence="2">SMH2392-1A</strain>
    </source>
</reference>